<dbReference type="PANTHER" id="PTHR43560">
    <property type="entry name" value="ION-TRANSLOCATING OXIDOREDUCTASE COMPLEX SUBUNIT B"/>
    <property type="match status" value="1"/>
</dbReference>
<feature type="binding site" evidence="10">
    <location>
        <position position="144"/>
    </location>
    <ligand>
        <name>[4Fe-4S] cluster</name>
        <dbReference type="ChEBI" id="CHEBI:49883"/>
        <label>2</label>
    </ligand>
</feature>
<keyword evidence="11" id="KW-1133">Transmembrane helix</keyword>
<reference evidence="14" key="1">
    <citation type="journal article" date="2020" name="mSystems">
        <title>Genome- and Community-Level Interaction Insights into Carbon Utilization and Element Cycling Functions of Hydrothermarchaeota in Hydrothermal Sediment.</title>
        <authorList>
            <person name="Zhou Z."/>
            <person name="Liu Y."/>
            <person name="Xu W."/>
            <person name="Pan J."/>
            <person name="Luo Z.H."/>
            <person name="Li M."/>
        </authorList>
    </citation>
    <scope>NUCLEOTIDE SEQUENCE [LARGE SCALE GENOMIC DNA]</scope>
    <source>
        <strain evidence="14">HyVt-443</strain>
    </source>
</reference>
<feature type="domain" description="4Fe-4S" evidence="13">
    <location>
        <begin position="35"/>
        <end position="94"/>
    </location>
</feature>
<dbReference type="Gene3D" id="3.30.70.20">
    <property type="match status" value="1"/>
</dbReference>
<feature type="binding site" evidence="10">
    <location>
        <position position="150"/>
    </location>
    <ligand>
        <name>[4Fe-4S] cluster</name>
        <dbReference type="ChEBI" id="CHEBI:49883"/>
        <label>2</label>
    </ligand>
</feature>
<keyword evidence="7 10" id="KW-0408">Iron</keyword>
<feature type="domain" description="4Fe-4S ferredoxin-type" evidence="12">
    <location>
        <begin position="165"/>
        <end position="194"/>
    </location>
</feature>
<dbReference type="Pfam" id="PF00037">
    <property type="entry name" value="Fer4"/>
    <property type="match status" value="1"/>
</dbReference>
<feature type="binding site" evidence="10">
    <location>
        <position position="177"/>
    </location>
    <ligand>
        <name>[4Fe-4S] cluster</name>
        <dbReference type="ChEBI" id="CHEBI:49883"/>
        <label>3</label>
    </ligand>
</feature>
<evidence type="ECO:0000256" key="1">
    <source>
        <dbReference type="ARBA" id="ARBA00022448"/>
    </source>
</evidence>
<keyword evidence="10" id="KW-0997">Cell inner membrane</keyword>
<dbReference type="GO" id="GO:0046872">
    <property type="term" value="F:metal ion binding"/>
    <property type="evidence" value="ECO:0007669"/>
    <property type="project" value="UniProtKB-KW"/>
</dbReference>
<dbReference type="InterPro" id="IPR017900">
    <property type="entry name" value="4Fe4S_Fe_S_CS"/>
</dbReference>
<evidence type="ECO:0000256" key="8">
    <source>
        <dbReference type="ARBA" id="ARBA00023014"/>
    </source>
</evidence>
<evidence type="ECO:0000256" key="9">
    <source>
        <dbReference type="ARBA" id="ARBA00023136"/>
    </source>
</evidence>
<protein>
    <recommendedName>
        <fullName evidence="10">Ion-translocating oxidoreductase complex subunit B</fullName>
        <ecNumber evidence="10">7.-.-.-</ecNumber>
    </recommendedName>
    <alternativeName>
        <fullName evidence="10">Rnf electron transport complex subunit B</fullName>
    </alternativeName>
</protein>
<dbReference type="AlphaFoldDB" id="A0A831RIS1"/>
<evidence type="ECO:0000256" key="4">
    <source>
        <dbReference type="ARBA" id="ARBA00022737"/>
    </source>
</evidence>
<accession>A0A831RIS1</accession>
<comment type="cofactor">
    <cofactor evidence="10">
        <name>[4Fe-4S] cluster</name>
        <dbReference type="ChEBI" id="CHEBI:49883"/>
    </cofactor>
    <text evidence="10">Binds 3 [4Fe-4S] clusters.</text>
</comment>
<dbReference type="EMBL" id="DRKP01000008">
    <property type="protein sequence ID" value="HEB94930.1"/>
    <property type="molecule type" value="Genomic_DNA"/>
</dbReference>
<comment type="subcellular location">
    <subcellularLocation>
        <location evidence="10">Cell inner membrane</location>
    </subcellularLocation>
</comment>
<keyword evidence="1 10" id="KW-0813">Transport</keyword>
<comment type="subunit">
    <text evidence="10">The complex is composed of six subunits: RnfA, RnfB, RnfC, RnfD, RnfE and RnfG.</text>
</comment>
<evidence type="ECO:0000259" key="12">
    <source>
        <dbReference type="PROSITE" id="PS51379"/>
    </source>
</evidence>
<organism evidence="14">
    <name type="scientific">Sedimenticola thiotaurini</name>
    <dbReference type="NCBI Taxonomy" id="1543721"/>
    <lineage>
        <taxon>Bacteria</taxon>
        <taxon>Pseudomonadati</taxon>
        <taxon>Pseudomonadota</taxon>
        <taxon>Gammaproteobacteria</taxon>
        <taxon>Chromatiales</taxon>
        <taxon>Sedimenticolaceae</taxon>
        <taxon>Sedimenticola</taxon>
    </lineage>
</organism>
<dbReference type="PROSITE" id="PS00198">
    <property type="entry name" value="4FE4S_FER_1"/>
    <property type="match status" value="1"/>
</dbReference>
<dbReference type="GO" id="GO:0009055">
    <property type="term" value="F:electron transfer activity"/>
    <property type="evidence" value="ECO:0007669"/>
    <property type="project" value="InterPro"/>
</dbReference>
<sequence>MPEIGSFLTAPAVMTGLGLFFGIILAVAYRLLRVEEDPRLERTEALLPGTNCGACGEPGCMPFAEALVKGEVQPSGCTVADADTIEAIAEFLGVEAGEQEKRVARLHCAGGQAQAYQIAEYRGFESCRAAAVVSGGGKGCSWGCLGLGDCAIACTFDVIRMNANGLPRVDTEHCTACGDCVEACPRDLFEILPISRQLFVQCNTPLDGEVATALCAVACDACGRCAADAAPGLIEMRDNLPRIDYGAGVPVTDAATRRCPTGAILWLQGDQFSEQEAGAA</sequence>
<dbReference type="InterPro" id="IPR007202">
    <property type="entry name" value="4Fe-4S_dom"/>
</dbReference>
<feature type="binding site" evidence="10">
    <location>
        <position position="60"/>
    </location>
    <ligand>
        <name>[4Fe-4S] cluster</name>
        <dbReference type="ChEBI" id="CHEBI:49883"/>
        <label>1</label>
    </ligand>
</feature>
<comment type="function">
    <text evidence="10">Part of a membrane-bound complex that couples electron transfer with translocation of ions across the membrane.</text>
</comment>
<keyword evidence="8 10" id="KW-0411">Iron-sulfur</keyword>
<dbReference type="InterPro" id="IPR010207">
    <property type="entry name" value="Elect_transpt_cplx_RnfB/RsxB"/>
</dbReference>
<feature type="transmembrane region" description="Helical" evidence="11">
    <location>
        <begin position="12"/>
        <end position="32"/>
    </location>
</feature>
<evidence type="ECO:0000256" key="7">
    <source>
        <dbReference type="ARBA" id="ARBA00023004"/>
    </source>
</evidence>
<dbReference type="Gene3D" id="3.20.20.20">
    <property type="entry name" value="Dihydropteroate synthase-like"/>
    <property type="match status" value="1"/>
</dbReference>
<feature type="binding site" evidence="10">
    <location>
        <position position="140"/>
    </location>
    <ligand>
        <name>[4Fe-4S] cluster</name>
        <dbReference type="ChEBI" id="CHEBI:49883"/>
        <label>2</label>
    </ligand>
</feature>
<keyword evidence="4 10" id="KW-0677">Repeat</keyword>
<feature type="binding site" evidence="10">
    <location>
        <position position="77"/>
    </location>
    <ligand>
        <name>[4Fe-4S] cluster</name>
        <dbReference type="ChEBI" id="CHEBI:49883"/>
        <label>1</label>
    </ligand>
</feature>
<keyword evidence="6 10" id="KW-0249">Electron transport</keyword>
<keyword evidence="10" id="KW-1003">Cell membrane</keyword>
<feature type="binding site" evidence="10">
    <location>
        <position position="52"/>
    </location>
    <ligand>
        <name>[4Fe-4S] cluster</name>
        <dbReference type="ChEBI" id="CHEBI:49883"/>
        <label>1</label>
    </ligand>
</feature>
<feature type="binding site" evidence="10">
    <location>
        <position position="154"/>
    </location>
    <ligand>
        <name>[4Fe-4S] cluster</name>
        <dbReference type="ChEBI" id="CHEBI:49883"/>
        <label>3</label>
    </ligand>
</feature>
<feature type="binding site" evidence="10">
    <location>
        <position position="184"/>
    </location>
    <ligand>
        <name>[4Fe-4S] cluster</name>
        <dbReference type="ChEBI" id="CHEBI:49883"/>
        <label>2</label>
    </ligand>
</feature>
<feature type="binding site" evidence="10">
    <location>
        <position position="180"/>
    </location>
    <ligand>
        <name>[4Fe-4S] cluster</name>
        <dbReference type="ChEBI" id="CHEBI:49883"/>
        <label>3</label>
    </ligand>
</feature>
<evidence type="ECO:0000313" key="14">
    <source>
        <dbReference type="EMBL" id="HEB94930.1"/>
    </source>
</evidence>
<comment type="similarity">
    <text evidence="10">Belongs to the 4Fe4S bacterial-type ferredoxin family. RnfB subfamily.</text>
</comment>
<keyword evidence="9 10" id="KW-0472">Membrane</keyword>
<dbReference type="PROSITE" id="PS51379">
    <property type="entry name" value="4FE4S_FER_2"/>
    <property type="match status" value="1"/>
</dbReference>
<keyword evidence="3 10" id="KW-0479">Metal-binding</keyword>
<dbReference type="Pfam" id="PF04060">
    <property type="entry name" value="FeS"/>
    <property type="match status" value="1"/>
</dbReference>
<feature type="binding site" evidence="10">
    <location>
        <position position="174"/>
    </location>
    <ligand>
        <name>[4Fe-4S] cluster</name>
        <dbReference type="ChEBI" id="CHEBI:49883"/>
        <label>3</label>
    </ligand>
</feature>
<dbReference type="InterPro" id="IPR050395">
    <property type="entry name" value="4Fe4S_Ferredoxin_RnfB"/>
</dbReference>
<proteinExistence type="inferred from homology"/>
<evidence type="ECO:0000256" key="11">
    <source>
        <dbReference type="SAM" id="Phobius"/>
    </source>
</evidence>
<dbReference type="HAMAP" id="MF_00463">
    <property type="entry name" value="RsxB_RnfB"/>
    <property type="match status" value="1"/>
</dbReference>
<keyword evidence="5 10" id="KW-1278">Translocase</keyword>
<comment type="caution">
    <text evidence="14">The sequence shown here is derived from an EMBL/GenBank/DDBJ whole genome shotgun (WGS) entry which is preliminary data.</text>
</comment>
<dbReference type="InterPro" id="IPR011005">
    <property type="entry name" value="Dihydropteroate_synth-like_sf"/>
</dbReference>
<evidence type="ECO:0000256" key="5">
    <source>
        <dbReference type="ARBA" id="ARBA00022967"/>
    </source>
</evidence>
<comment type="caution">
    <text evidence="10">Lacks conserved residue(s) required for the propagation of feature annotation.</text>
</comment>
<dbReference type="GO" id="GO:0022900">
    <property type="term" value="P:electron transport chain"/>
    <property type="evidence" value="ECO:0007669"/>
    <property type="project" value="UniProtKB-UniRule"/>
</dbReference>
<evidence type="ECO:0000259" key="13">
    <source>
        <dbReference type="PROSITE" id="PS51656"/>
    </source>
</evidence>
<name>A0A831RIS1_9GAMM</name>
<dbReference type="GO" id="GO:0051539">
    <property type="term" value="F:4 iron, 4 sulfur cluster binding"/>
    <property type="evidence" value="ECO:0007669"/>
    <property type="project" value="UniProtKB-UniRule"/>
</dbReference>
<evidence type="ECO:0000256" key="10">
    <source>
        <dbReference type="HAMAP-Rule" id="MF_00463"/>
    </source>
</evidence>
<dbReference type="GO" id="GO:0005886">
    <property type="term" value="C:plasma membrane"/>
    <property type="evidence" value="ECO:0007669"/>
    <property type="project" value="UniProtKB-SubCell"/>
</dbReference>
<dbReference type="Proteomes" id="UP000886251">
    <property type="component" value="Unassembled WGS sequence"/>
</dbReference>
<dbReference type="SUPFAM" id="SSF54862">
    <property type="entry name" value="4Fe-4S ferredoxins"/>
    <property type="match status" value="1"/>
</dbReference>
<keyword evidence="2 10" id="KW-0004">4Fe-4S</keyword>
<keyword evidence="11" id="KW-0812">Transmembrane</keyword>
<dbReference type="NCBIfam" id="TIGR01944">
    <property type="entry name" value="rnfB"/>
    <property type="match status" value="1"/>
</dbReference>
<feature type="binding site" evidence="10">
    <location>
        <position position="55"/>
    </location>
    <ligand>
        <name>[4Fe-4S] cluster</name>
        <dbReference type="ChEBI" id="CHEBI:49883"/>
        <label>1</label>
    </ligand>
</feature>
<gene>
    <name evidence="10" type="primary">rnfB</name>
    <name evidence="14" type="ORF">ENI96_00695</name>
</gene>
<dbReference type="PANTHER" id="PTHR43560:SF1">
    <property type="entry name" value="ION-TRANSLOCATING OXIDOREDUCTASE COMPLEX SUBUNIT B"/>
    <property type="match status" value="1"/>
</dbReference>
<feature type="region of interest" description="Hydrophobic" evidence="10">
    <location>
        <begin position="1"/>
        <end position="29"/>
    </location>
</feature>
<evidence type="ECO:0000256" key="2">
    <source>
        <dbReference type="ARBA" id="ARBA00022485"/>
    </source>
</evidence>
<evidence type="ECO:0000256" key="6">
    <source>
        <dbReference type="ARBA" id="ARBA00022982"/>
    </source>
</evidence>
<dbReference type="PROSITE" id="PS51656">
    <property type="entry name" value="4FE4S"/>
    <property type="match status" value="1"/>
</dbReference>
<dbReference type="EC" id="7.-.-.-" evidence="10"/>
<evidence type="ECO:0000256" key="3">
    <source>
        <dbReference type="ARBA" id="ARBA00022723"/>
    </source>
</evidence>
<dbReference type="InterPro" id="IPR017896">
    <property type="entry name" value="4Fe4S_Fe-S-bd"/>
</dbReference>